<keyword evidence="3" id="KW-1185">Reference proteome</keyword>
<feature type="region of interest" description="Disordered" evidence="1">
    <location>
        <begin position="41"/>
        <end position="133"/>
    </location>
</feature>
<protein>
    <submittedName>
        <fullName evidence="2">Uncharacterized protein</fullName>
    </submittedName>
</protein>
<evidence type="ECO:0000256" key="1">
    <source>
        <dbReference type="SAM" id="MobiDB-lite"/>
    </source>
</evidence>
<proteinExistence type="predicted"/>
<name>A0AAU9V042_EUPED</name>
<dbReference type="AlphaFoldDB" id="A0AAU9V042"/>
<sequence>MYTVNIDQQSPKQELNLPSRKSCRWVKISTDSGAQIIRLSSVRHKYTPHQNDNINKGGRTEESPRSVTDGGRVRNRNSPTTGAKPRRVLSSEERKYSLVPPKRAGRGGGGGDVAVSAPPRAARRPGGRSAPELPPALAVCYPRRLATRRRRWRRRRQHLAHNRHRRIALQ</sequence>
<evidence type="ECO:0000313" key="2">
    <source>
        <dbReference type="EMBL" id="CAH2104878.1"/>
    </source>
</evidence>
<dbReference type="Proteomes" id="UP001153954">
    <property type="component" value="Unassembled WGS sequence"/>
</dbReference>
<comment type="caution">
    <text evidence="2">The sequence shown here is derived from an EMBL/GenBank/DDBJ whole genome shotgun (WGS) entry which is preliminary data.</text>
</comment>
<organism evidence="2 3">
    <name type="scientific">Euphydryas editha</name>
    <name type="common">Edith's checkerspot</name>
    <dbReference type="NCBI Taxonomy" id="104508"/>
    <lineage>
        <taxon>Eukaryota</taxon>
        <taxon>Metazoa</taxon>
        <taxon>Ecdysozoa</taxon>
        <taxon>Arthropoda</taxon>
        <taxon>Hexapoda</taxon>
        <taxon>Insecta</taxon>
        <taxon>Pterygota</taxon>
        <taxon>Neoptera</taxon>
        <taxon>Endopterygota</taxon>
        <taxon>Lepidoptera</taxon>
        <taxon>Glossata</taxon>
        <taxon>Ditrysia</taxon>
        <taxon>Papilionoidea</taxon>
        <taxon>Nymphalidae</taxon>
        <taxon>Nymphalinae</taxon>
        <taxon>Euphydryas</taxon>
    </lineage>
</organism>
<dbReference type="EMBL" id="CAKOGL010000027">
    <property type="protein sequence ID" value="CAH2104878.1"/>
    <property type="molecule type" value="Genomic_DNA"/>
</dbReference>
<reference evidence="2" key="1">
    <citation type="submission" date="2022-03" db="EMBL/GenBank/DDBJ databases">
        <authorList>
            <person name="Tunstrom K."/>
        </authorList>
    </citation>
    <scope>NUCLEOTIDE SEQUENCE</scope>
</reference>
<evidence type="ECO:0000313" key="3">
    <source>
        <dbReference type="Proteomes" id="UP001153954"/>
    </source>
</evidence>
<gene>
    <name evidence="2" type="ORF">EEDITHA_LOCUS19204</name>
</gene>
<accession>A0AAU9V042</accession>